<dbReference type="GO" id="GO:0032259">
    <property type="term" value="P:methylation"/>
    <property type="evidence" value="ECO:0007669"/>
    <property type="project" value="UniProtKB-KW"/>
</dbReference>
<evidence type="ECO:0000259" key="2">
    <source>
        <dbReference type="Pfam" id="PF13649"/>
    </source>
</evidence>
<dbReference type="Gene3D" id="3.40.50.150">
    <property type="entry name" value="Vaccinia Virus protein VP39"/>
    <property type="match status" value="1"/>
</dbReference>
<keyword evidence="1 3" id="KW-0808">Transferase</keyword>
<evidence type="ECO:0000313" key="3">
    <source>
        <dbReference type="EMBL" id="QEU97811.1"/>
    </source>
</evidence>
<dbReference type="PANTHER" id="PTHR43861">
    <property type="entry name" value="TRANS-ACONITATE 2-METHYLTRANSFERASE-RELATED"/>
    <property type="match status" value="1"/>
</dbReference>
<dbReference type="AlphaFoldDB" id="A0A5J6GU83"/>
<reference evidence="3 4" key="1">
    <citation type="submission" date="2017-09" db="EMBL/GenBank/DDBJ databases">
        <authorList>
            <person name="Lee N."/>
            <person name="Cho B.-K."/>
        </authorList>
    </citation>
    <scope>NUCLEOTIDE SEQUENCE [LARGE SCALE GENOMIC DNA]</scope>
    <source>
        <strain evidence="3 4">ATCC 12853</strain>
    </source>
</reference>
<proteinExistence type="predicted"/>
<dbReference type="InterPro" id="IPR029063">
    <property type="entry name" value="SAM-dependent_MTases_sf"/>
</dbReference>
<accession>A0A5J6GU83</accession>
<protein>
    <submittedName>
        <fullName evidence="3">Class I SAM-dependent methyltransferase</fullName>
    </submittedName>
</protein>
<keyword evidence="4" id="KW-1185">Reference proteome</keyword>
<dbReference type="CDD" id="cd02440">
    <property type="entry name" value="AdoMet_MTases"/>
    <property type="match status" value="1"/>
</dbReference>
<feature type="domain" description="Methyltransferase" evidence="2">
    <location>
        <begin position="17"/>
        <end position="108"/>
    </location>
</feature>
<dbReference type="SUPFAM" id="SSF53335">
    <property type="entry name" value="S-adenosyl-L-methionine-dependent methyltransferases"/>
    <property type="match status" value="1"/>
</dbReference>
<name>A0A5J6GU83_STRKN</name>
<sequence>MPHLSRSIAQLPIHGDVLELACGTGQWTQQLVDRARTVTAVDAAPEMIAIARSRVSEVDTRFITADLFDWAPEDQYDTVFFAFWLSHVPPPRFAAFWGMVRSALKPGGRAVFLDDSLAKAAIEERTQSHPGVPTVRRRLADGTEHTAVKVFYEASDLVGQLHSLGWESVIRDLDSYHFCGVAHPVGAVGTVGAGQT</sequence>
<evidence type="ECO:0000256" key="1">
    <source>
        <dbReference type="ARBA" id="ARBA00022679"/>
    </source>
</evidence>
<dbReference type="InterPro" id="IPR041698">
    <property type="entry name" value="Methyltransf_25"/>
</dbReference>
<dbReference type="GO" id="GO:0008168">
    <property type="term" value="F:methyltransferase activity"/>
    <property type="evidence" value="ECO:0007669"/>
    <property type="project" value="UniProtKB-KW"/>
</dbReference>
<dbReference type="EMBL" id="CP023699">
    <property type="protein sequence ID" value="QEU97811.1"/>
    <property type="molecule type" value="Genomic_DNA"/>
</dbReference>
<gene>
    <name evidence="3" type="ORF">CP970_37705</name>
</gene>
<evidence type="ECO:0000313" key="4">
    <source>
        <dbReference type="Proteomes" id="UP000325529"/>
    </source>
</evidence>
<dbReference type="Proteomes" id="UP000325529">
    <property type="component" value="Chromosome"/>
</dbReference>
<keyword evidence="3" id="KW-0489">Methyltransferase</keyword>
<dbReference type="Pfam" id="PF13649">
    <property type="entry name" value="Methyltransf_25"/>
    <property type="match status" value="1"/>
</dbReference>
<dbReference type="GO" id="GO:0017000">
    <property type="term" value="P:antibiotic biosynthetic process"/>
    <property type="evidence" value="ECO:0007669"/>
    <property type="project" value="UniProtKB-ARBA"/>
</dbReference>
<dbReference type="KEGG" id="ska:CP970_37705"/>
<organism evidence="3 4">
    <name type="scientific">Streptomyces kanamyceticus</name>
    <dbReference type="NCBI Taxonomy" id="1967"/>
    <lineage>
        <taxon>Bacteria</taxon>
        <taxon>Bacillati</taxon>
        <taxon>Actinomycetota</taxon>
        <taxon>Actinomycetes</taxon>
        <taxon>Kitasatosporales</taxon>
        <taxon>Streptomycetaceae</taxon>
        <taxon>Streptomyces</taxon>
    </lineage>
</organism>